<feature type="compositionally biased region" description="Acidic residues" evidence="1">
    <location>
        <begin position="123"/>
        <end position="133"/>
    </location>
</feature>
<evidence type="ECO:0000313" key="3">
    <source>
        <dbReference type="EMBL" id="KAF0742302.1"/>
    </source>
</evidence>
<accession>A0A6G0XPA3</accession>
<dbReference type="PANTHER" id="PTHR46421:SF1">
    <property type="entry name" value="PROGRAMMED CELL DEATH PROTEIN 2-LIKE"/>
    <property type="match status" value="1"/>
</dbReference>
<evidence type="ECO:0000256" key="1">
    <source>
        <dbReference type="SAM" id="MobiDB-lite"/>
    </source>
</evidence>
<gene>
    <name evidence="3" type="ORF">Ae201684_002705</name>
</gene>
<feature type="compositionally biased region" description="Polar residues" evidence="1">
    <location>
        <begin position="139"/>
        <end position="148"/>
    </location>
</feature>
<proteinExistence type="predicted"/>
<protein>
    <recommendedName>
        <fullName evidence="2">Programmed cell death protein 2 C-terminal domain-containing protein</fullName>
    </recommendedName>
</protein>
<reference evidence="3 4" key="1">
    <citation type="submission" date="2019-07" db="EMBL/GenBank/DDBJ databases">
        <title>Genomics analysis of Aphanomyces spp. identifies a new class of oomycete effector associated with host adaptation.</title>
        <authorList>
            <person name="Gaulin E."/>
        </authorList>
    </citation>
    <scope>NUCLEOTIDE SEQUENCE [LARGE SCALE GENOMIC DNA]</scope>
    <source>
        <strain evidence="3 4">ATCC 201684</strain>
    </source>
</reference>
<dbReference type="AlphaFoldDB" id="A0A6G0XPA3"/>
<feature type="region of interest" description="Disordered" evidence="1">
    <location>
        <begin position="245"/>
        <end position="264"/>
    </location>
</feature>
<feature type="compositionally biased region" description="Polar residues" evidence="1">
    <location>
        <begin position="165"/>
        <end position="177"/>
    </location>
</feature>
<dbReference type="InterPro" id="IPR007320">
    <property type="entry name" value="PDCD2_C"/>
</dbReference>
<dbReference type="InterPro" id="IPR052815">
    <property type="entry name" value="PDCD2-like_regulator"/>
</dbReference>
<comment type="caution">
    <text evidence="3">The sequence shown here is derived from an EMBL/GenBank/DDBJ whole genome shotgun (WGS) entry which is preliminary data.</text>
</comment>
<feature type="region of interest" description="Disordered" evidence="1">
    <location>
        <begin position="165"/>
        <end position="188"/>
    </location>
</feature>
<dbReference type="PANTHER" id="PTHR46421">
    <property type="entry name" value="PROGRAMMED CELL DEATH PROTEIN 2-LIKE"/>
    <property type="match status" value="1"/>
</dbReference>
<organism evidence="3 4">
    <name type="scientific">Aphanomyces euteiches</name>
    <dbReference type="NCBI Taxonomy" id="100861"/>
    <lineage>
        <taxon>Eukaryota</taxon>
        <taxon>Sar</taxon>
        <taxon>Stramenopiles</taxon>
        <taxon>Oomycota</taxon>
        <taxon>Saprolegniomycetes</taxon>
        <taxon>Saprolegniales</taxon>
        <taxon>Verrucalvaceae</taxon>
        <taxon>Aphanomyces</taxon>
    </lineage>
</organism>
<evidence type="ECO:0000259" key="2">
    <source>
        <dbReference type="Pfam" id="PF04194"/>
    </source>
</evidence>
<sequence length="392" mass="43909">MDESEVVLLGIPTKDVRVDESCPFTAKLGGIPAWYDNKKAIAQEQLVCPKCQKSLYLVAQVYAPVTTHRTLYAFGCNSSKCGDTPKSWRVFRFQAEENESKASDVETPPAPVTISTGGWGNDSGDEDDADDWGDVPGSTWGSQATSASTNVDLEELLSARDHALQSTRVQQQPTSTPAKPEEQPPQPVHIDGPHFQSIYLSVEDEPVVSGVEKYHHETQLLNAYLEEEEKENASEATRLRQILKSKGESSGSSDSQGEHAESYERTPLREKLFLRFQKRIKRSPNQCLRYNYGGEPLWPSPPPQLEIPKCPCGEPRMFEMQLIPTTNYFLKVENYIEKSIEVANASLDENDQYNSKILEGGMDWQTVVVWSCPQSCSNSFEEFVYVMPPLTD</sequence>
<keyword evidence="4" id="KW-1185">Reference proteome</keyword>
<name>A0A6G0XPA3_9STRA</name>
<evidence type="ECO:0000313" key="4">
    <source>
        <dbReference type="Proteomes" id="UP000481153"/>
    </source>
</evidence>
<dbReference type="Proteomes" id="UP000481153">
    <property type="component" value="Unassembled WGS sequence"/>
</dbReference>
<dbReference type="VEuPathDB" id="FungiDB:AeMF1_001190"/>
<feature type="domain" description="Programmed cell death protein 2 C-terminal" evidence="2">
    <location>
        <begin position="271"/>
        <end position="379"/>
    </location>
</feature>
<dbReference type="EMBL" id="VJMJ01000029">
    <property type="protein sequence ID" value="KAF0742302.1"/>
    <property type="molecule type" value="Genomic_DNA"/>
</dbReference>
<feature type="region of interest" description="Disordered" evidence="1">
    <location>
        <begin position="98"/>
        <end position="148"/>
    </location>
</feature>
<dbReference type="Pfam" id="PF04194">
    <property type="entry name" value="PDCD2_C"/>
    <property type="match status" value="1"/>
</dbReference>
<dbReference type="GO" id="GO:0005737">
    <property type="term" value="C:cytoplasm"/>
    <property type="evidence" value="ECO:0007669"/>
    <property type="project" value="InterPro"/>
</dbReference>